<feature type="transmembrane region" description="Helical" evidence="5">
    <location>
        <begin position="260"/>
        <end position="276"/>
    </location>
</feature>
<accession>A0A2N6JUX6</accession>
<evidence type="ECO:0000313" key="7">
    <source>
        <dbReference type="EMBL" id="PLZ82240.1"/>
    </source>
</evidence>
<feature type="transmembrane region" description="Helical" evidence="5">
    <location>
        <begin position="59"/>
        <end position="78"/>
    </location>
</feature>
<feature type="transmembrane region" description="Helical" evidence="5">
    <location>
        <begin position="313"/>
        <end position="335"/>
    </location>
</feature>
<dbReference type="RefSeq" id="WP_016864961.1">
    <property type="nucleotide sequence ID" value="NZ_CAWNVR010000118.1"/>
</dbReference>
<evidence type="ECO:0000256" key="2">
    <source>
        <dbReference type="ARBA" id="ARBA00022692"/>
    </source>
</evidence>
<dbReference type="AlphaFoldDB" id="A0A2N6JUX6"/>
<dbReference type="Proteomes" id="UP000235036">
    <property type="component" value="Unassembled WGS sequence"/>
</dbReference>
<comment type="caution">
    <text evidence="7">The sequence shown here is derived from an EMBL/GenBank/DDBJ whole genome shotgun (WGS) entry which is preliminary data.</text>
</comment>
<evidence type="ECO:0000313" key="8">
    <source>
        <dbReference type="Proteomes" id="UP000235036"/>
    </source>
</evidence>
<keyword evidence="2 5" id="KW-0812">Transmembrane</keyword>
<dbReference type="PROSITE" id="PS50850">
    <property type="entry name" value="MFS"/>
    <property type="match status" value="1"/>
</dbReference>
<dbReference type="EMBL" id="NRQW01000695">
    <property type="protein sequence ID" value="PLZ82240.1"/>
    <property type="molecule type" value="Genomic_DNA"/>
</dbReference>
<dbReference type="InterPro" id="IPR020846">
    <property type="entry name" value="MFS_dom"/>
</dbReference>
<feature type="transmembrane region" description="Helical" evidence="5">
    <location>
        <begin position="112"/>
        <end position="137"/>
    </location>
</feature>
<feature type="transmembrane region" description="Helical" evidence="5">
    <location>
        <begin position="90"/>
        <end position="106"/>
    </location>
</feature>
<dbReference type="GO" id="GO:0022857">
    <property type="term" value="F:transmembrane transporter activity"/>
    <property type="evidence" value="ECO:0007669"/>
    <property type="project" value="InterPro"/>
</dbReference>
<keyword evidence="3 5" id="KW-1133">Transmembrane helix</keyword>
<dbReference type="PANTHER" id="PTHR23531">
    <property type="entry name" value="QUINOLENE RESISTANCE PROTEIN NORA"/>
    <property type="match status" value="1"/>
</dbReference>
<feature type="transmembrane region" description="Helical" evidence="5">
    <location>
        <begin position="375"/>
        <end position="394"/>
    </location>
</feature>
<dbReference type="InterPro" id="IPR036259">
    <property type="entry name" value="MFS_trans_sf"/>
</dbReference>
<feature type="transmembrane region" description="Helical" evidence="5">
    <location>
        <begin position="288"/>
        <end position="307"/>
    </location>
</feature>
<proteinExistence type="predicted"/>
<evidence type="ECO:0000259" key="6">
    <source>
        <dbReference type="PROSITE" id="PS50850"/>
    </source>
</evidence>
<keyword evidence="4 5" id="KW-0472">Membrane</keyword>
<dbReference type="GO" id="GO:0005886">
    <property type="term" value="C:plasma membrane"/>
    <property type="evidence" value="ECO:0007669"/>
    <property type="project" value="UniProtKB-SubCell"/>
</dbReference>
<feature type="transmembrane region" description="Helical" evidence="5">
    <location>
        <begin position="179"/>
        <end position="199"/>
    </location>
</feature>
<gene>
    <name evidence="7" type="ORF">CEN44_28015</name>
</gene>
<dbReference type="PANTHER" id="PTHR23531:SF1">
    <property type="entry name" value="QUINOLENE RESISTANCE PROTEIN NORA"/>
    <property type="match status" value="1"/>
</dbReference>
<dbReference type="CDD" id="cd17489">
    <property type="entry name" value="MFS_YfcJ_like"/>
    <property type="match status" value="1"/>
</dbReference>
<feature type="transmembrane region" description="Helical" evidence="5">
    <location>
        <begin position="347"/>
        <end position="369"/>
    </location>
</feature>
<name>A0A2N6JUX6_FISMU</name>
<protein>
    <submittedName>
        <fullName evidence="7">MFS transporter</fullName>
    </submittedName>
</protein>
<dbReference type="InterPro" id="IPR052714">
    <property type="entry name" value="MFS_Exporter"/>
</dbReference>
<sequence length="423" mass="44854">MTLDLNLSAFVVKVLSKIDTQLRQNLLVLFTAGLLFWSSLASLLPTLPLYLEEVGASKQQIGILMGSFAIGLLLFRPWLGNLADQRGRKIVLLIGMVVVAIAPLGYELTTYIPLLIVLRAFHGISIAAFATGYIALVADLAPPSHRGEIIGYMSLVNPIGLALGPALGGYLQAAVGNTALFLLSAGLGGLGLLCILPIVNPPVQKQAQVENHNSNFWQMLFSARVKVPAFVMLMVGLTVGTLHTFAPLFIKSTQVDLNPGLFYTASAISSFSGRLFTGRASDRLGRGLFVTVGLAFYSLSMVLMCLANNGSTFLLAALIEGAGGGTLIPMISTLMADRSLPQERGRIFAICIAGFDFGIAIAGPVGGFAADQFGYRLSFGLAAALTGLGMIVFLTQCSKNLPTSLRFALGRGQDYYALNGIQD</sequence>
<feature type="domain" description="Major facilitator superfamily (MFS) profile" evidence="6">
    <location>
        <begin position="25"/>
        <end position="401"/>
    </location>
</feature>
<dbReference type="InterPro" id="IPR011701">
    <property type="entry name" value="MFS"/>
</dbReference>
<keyword evidence="8" id="KW-1185">Reference proteome</keyword>
<feature type="transmembrane region" description="Helical" evidence="5">
    <location>
        <begin position="26"/>
        <end position="47"/>
    </location>
</feature>
<evidence type="ECO:0000256" key="3">
    <source>
        <dbReference type="ARBA" id="ARBA00022989"/>
    </source>
</evidence>
<evidence type="ECO:0000256" key="5">
    <source>
        <dbReference type="SAM" id="Phobius"/>
    </source>
</evidence>
<evidence type="ECO:0000256" key="4">
    <source>
        <dbReference type="ARBA" id="ARBA00023136"/>
    </source>
</evidence>
<feature type="transmembrane region" description="Helical" evidence="5">
    <location>
        <begin position="227"/>
        <end position="248"/>
    </location>
</feature>
<feature type="transmembrane region" description="Helical" evidence="5">
    <location>
        <begin position="149"/>
        <end position="173"/>
    </location>
</feature>
<dbReference type="SUPFAM" id="SSF103473">
    <property type="entry name" value="MFS general substrate transporter"/>
    <property type="match status" value="1"/>
</dbReference>
<reference evidence="7 8" key="1">
    <citation type="submission" date="2017-08" db="EMBL/GenBank/DDBJ databases">
        <title>Genomes of Fischerella (Mastigocladus) sp. strains.</title>
        <authorList>
            <person name="Miller S.R."/>
        </authorList>
    </citation>
    <scope>NUCLEOTIDE SEQUENCE [LARGE SCALE GENOMIC DNA]</scope>
    <source>
        <strain evidence="7 8">CCMEE 5323</strain>
    </source>
</reference>
<dbReference type="Pfam" id="PF07690">
    <property type="entry name" value="MFS_1"/>
    <property type="match status" value="1"/>
</dbReference>
<comment type="subcellular location">
    <subcellularLocation>
        <location evidence="1">Cell membrane</location>
        <topology evidence="1">Multi-pass membrane protein</topology>
    </subcellularLocation>
</comment>
<organism evidence="7 8">
    <name type="scientific">Fischerella muscicola CCMEE 5323</name>
    <dbReference type="NCBI Taxonomy" id="2019572"/>
    <lineage>
        <taxon>Bacteria</taxon>
        <taxon>Bacillati</taxon>
        <taxon>Cyanobacteriota</taxon>
        <taxon>Cyanophyceae</taxon>
        <taxon>Nostocales</taxon>
        <taxon>Hapalosiphonaceae</taxon>
        <taxon>Fischerella</taxon>
    </lineage>
</organism>
<dbReference type="Gene3D" id="1.20.1250.20">
    <property type="entry name" value="MFS general substrate transporter like domains"/>
    <property type="match status" value="2"/>
</dbReference>
<evidence type="ECO:0000256" key="1">
    <source>
        <dbReference type="ARBA" id="ARBA00004651"/>
    </source>
</evidence>